<accession>A0A845E340</accession>
<dbReference type="Pfam" id="PF13302">
    <property type="entry name" value="Acetyltransf_3"/>
    <property type="match status" value="1"/>
</dbReference>
<evidence type="ECO:0000259" key="1">
    <source>
        <dbReference type="PROSITE" id="PS51186"/>
    </source>
</evidence>
<dbReference type="SUPFAM" id="SSF55729">
    <property type="entry name" value="Acyl-CoA N-acyltransferases (Nat)"/>
    <property type="match status" value="1"/>
</dbReference>
<sequence length="180" mass="20497">MKWKLSTERLILEPFTEDLTEKTAELAGDPEVAAATFVPHPYTVDHAKEWIAAHAAWMEEQTAFPFAVKRKEDGELLGTMTLRVDQGHQKGELAYWMGRPYWGRGYASEAAQRVVRFGFEELQLNRIWAAAISSNPASTRVMQKAGLTYEGTLKKDMLHRGEFKDIDVYGRIRESSSRSM</sequence>
<organism evidence="2 3">
    <name type="scientific">Halobacillus litoralis</name>
    <dbReference type="NCBI Taxonomy" id="45668"/>
    <lineage>
        <taxon>Bacteria</taxon>
        <taxon>Bacillati</taxon>
        <taxon>Bacillota</taxon>
        <taxon>Bacilli</taxon>
        <taxon>Bacillales</taxon>
        <taxon>Bacillaceae</taxon>
        <taxon>Halobacillus</taxon>
    </lineage>
</organism>
<comment type="caution">
    <text evidence="2">The sequence shown here is derived from an EMBL/GenBank/DDBJ whole genome shotgun (WGS) entry which is preliminary data.</text>
</comment>
<dbReference type="Gene3D" id="3.40.630.30">
    <property type="match status" value="1"/>
</dbReference>
<keyword evidence="2" id="KW-0808">Transferase</keyword>
<evidence type="ECO:0000313" key="2">
    <source>
        <dbReference type="EMBL" id="MYL20687.1"/>
    </source>
</evidence>
<dbReference type="InterPro" id="IPR000182">
    <property type="entry name" value="GNAT_dom"/>
</dbReference>
<evidence type="ECO:0000313" key="3">
    <source>
        <dbReference type="Proteomes" id="UP000460949"/>
    </source>
</evidence>
<dbReference type="Proteomes" id="UP000460949">
    <property type="component" value="Unassembled WGS sequence"/>
</dbReference>
<dbReference type="InterPro" id="IPR051531">
    <property type="entry name" value="N-acetyltransferase"/>
</dbReference>
<gene>
    <name evidence="2" type="ORF">GLW04_12350</name>
</gene>
<protein>
    <submittedName>
        <fullName evidence="2">GNAT family N-acetyltransferase</fullName>
    </submittedName>
</protein>
<dbReference type="AlphaFoldDB" id="A0A845E340"/>
<dbReference type="EMBL" id="WMET01000002">
    <property type="protein sequence ID" value="MYL20687.1"/>
    <property type="molecule type" value="Genomic_DNA"/>
</dbReference>
<dbReference type="GO" id="GO:0016747">
    <property type="term" value="F:acyltransferase activity, transferring groups other than amino-acyl groups"/>
    <property type="evidence" value="ECO:0007669"/>
    <property type="project" value="InterPro"/>
</dbReference>
<dbReference type="InterPro" id="IPR016181">
    <property type="entry name" value="Acyl_CoA_acyltransferase"/>
</dbReference>
<dbReference type="PANTHER" id="PTHR43792">
    <property type="entry name" value="GNAT FAMILY, PUTATIVE (AFU_ORTHOLOGUE AFUA_3G00765)-RELATED-RELATED"/>
    <property type="match status" value="1"/>
</dbReference>
<dbReference type="PROSITE" id="PS51186">
    <property type="entry name" value="GNAT"/>
    <property type="match status" value="1"/>
</dbReference>
<name>A0A845E340_9BACI</name>
<feature type="domain" description="N-acetyltransferase" evidence="1">
    <location>
        <begin position="10"/>
        <end position="167"/>
    </location>
</feature>
<proteinExistence type="predicted"/>
<reference evidence="2 3" key="1">
    <citation type="submission" date="2019-11" db="EMBL/GenBank/DDBJ databases">
        <title>Genome sequences of 17 halophilic strains isolated from different environments.</title>
        <authorList>
            <person name="Furrow R.E."/>
        </authorList>
    </citation>
    <scope>NUCLEOTIDE SEQUENCE [LARGE SCALE GENOMIC DNA]</scope>
    <source>
        <strain evidence="2 3">22511_23_Filter</strain>
    </source>
</reference>
<dbReference type="RefSeq" id="WP_160837627.1">
    <property type="nucleotide sequence ID" value="NZ_WMET01000002.1"/>
</dbReference>